<keyword evidence="16" id="KW-1185">Reference proteome</keyword>
<dbReference type="PROSITE" id="PS50227">
    <property type="entry name" value="G_PROTEIN_RECEP_F2_3"/>
    <property type="match status" value="1"/>
</dbReference>
<evidence type="ECO:0000256" key="10">
    <source>
        <dbReference type="ARBA" id="ARBA00023224"/>
    </source>
</evidence>
<evidence type="ECO:0000256" key="7">
    <source>
        <dbReference type="ARBA" id="ARBA00023136"/>
    </source>
</evidence>
<dbReference type="EMBL" id="BLKM01012993">
    <property type="protein sequence ID" value="GFG38525.1"/>
    <property type="molecule type" value="Genomic_DNA"/>
</dbReference>
<evidence type="ECO:0000256" key="11">
    <source>
        <dbReference type="SAM" id="MobiDB-lite"/>
    </source>
</evidence>
<protein>
    <recommendedName>
        <fullName evidence="17">G-protein coupled receptors family 2 profile 2 domain-containing protein</fullName>
    </recommendedName>
</protein>
<dbReference type="Gene3D" id="1.20.1070.10">
    <property type="entry name" value="Rhodopsin 7-helix transmembrane proteins"/>
    <property type="match status" value="1"/>
</dbReference>
<evidence type="ECO:0000313" key="15">
    <source>
        <dbReference type="EMBL" id="GFG38525.1"/>
    </source>
</evidence>
<evidence type="ECO:0000256" key="12">
    <source>
        <dbReference type="SAM" id="Phobius"/>
    </source>
</evidence>
<dbReference type="PROSITE" id="PS00649">
    <property type="entry name" value="G_PROTEIN_RECEP_F2_1"/>
    <property type="match status" value="1"/>
</dbReference>
<evidence type="ECO:0000313" key="16">
    <source>
        <dbReference type="Proteomes" id="UP000502823"/>
    </source>
</evidence>
<keyword evidence="7 12" id="KW-0472">Membrane</keyword>
<name>A0A6L2Q6V6_COPFO</name>
<comment type="caution">
    <text evidence="15">The sequence shown here is derived from an EMBL/GenBank/DDBJ whole genome shotgun (WGS) entry which is preliminary data.</text>
</comment>
<keyword evidence="5 12" id="KW-1133">Transmembrane helix</keyword>
<dbReference type="SMART" id="SM00008">
    <property type="entry name" value="HormR"/>
    <property type="match status" value="1"/>
</dbReference>
<dbReference type="SUPFAM" id="SSF81321">
    <property type="entry name" value="Family A G protein-coupled receptor-like"/>
    <property type="match status" value="1"/>
</dbReference>
<evidence type="ECO:0000256" key="6">
    <source>
        <dbReference type="ARBA" id="ARBA00023040"/>
    </source>
</evidence>
<feature type="transmembrane region" description="Helical" evidence="12">
    <location>
        <begin position="471"/>
        <end position="488"/>
    </location>
</feature>
<evidence type="ECO:0000256" key="4">
    <source>
        <dbReference type="ARBA" id="ARBA00022692"/>
    </source>
</evidence>
<dbReference type="InterPro" id="IPR017981">
    <property type="entry name" value="GPCR_2-like_7TM"/>
</dbReference>
<feature type="domain" description="G-protein coupled receptors family 2 profile 1" evidence="13">
    <location>
        <begin position="175"/>
        <end position="263"/>
    </location>
</feature>
<dbReference type="PRINTS" id="PR00249">
    <property type="entry name" value="GPCRSECRETIN"/>
</dbReference>
<feature type="transmembrane region" description="Helical" evidence="12">
    <location>
        <begin position="270"/>
        <end position="291"/>
    </location>
</feature>
<dbReference type="GO" id="GO:0005886">
    <property type="term" value="C:plasma membrane"/>
    <property type="evidence" value="ECO:0007669"/>
    <property type="project" value="UniProtKB-SubCell"/>
</dbReference>
<dbReference type="AlphaFoldDB" id="A0A6L2Q6V6"/>
<dbReference type="PANTHER" id="PTHR45620">
    <property type="entry name" value="PDF RECEPTOR-LIKE PROTEIN-RELATED"/>
    <property type="match status" value="1"/>
</dbReference>
<keyword evidence="10" id="KW-0807">Transducer</keyword>
<dbReference type="InterPro" id="IPR036445">
    <property type="entry name" value="GPCR_2_extracell_dom_sf"/>
</dbReference>
<evidence type="ECO:0000256" key="9">
    <source>
        <dbReference type="ARBA" id="ARBA00023180"/>
    </source>
</evidence>
<keyword evidence="9" id="KW-0325">Glycoprotein</keyword>
<dbReference type="Pfam" id="PF02793">
    <property type="entry name" value="HRM"/>
    <property type="match status" value="1"/>
</dbReference>
<organism evidence="15 16">
    <name type="scientific">Coptotermes formosanus</name>
    <name type="common">Formosan subterranean termite</name>
    <dbReference type="NCBI Taxonomy" id="36987"/>
    <lineage>
        <taxon>Eukaryota</taxon>
        <taxon>Metazoa</taxon>
        <taxon>Ecdysozoa</taxon>
        <taxon>Arthropoda</taxon>
        <taxon>Hexapoda</taxon>
        <taxon>Insecta</taxon>
        <taxon>Pterygota</taxon>
        <taxon>Neoptera</taxon>
        <taxon>Polyneoptera</taxon>
        <taxon>Dictyoptera</taxon>
        <taxon>Blattodea</taxon>
        <taxon>Blattoidea</taxon>
        <taxon>Termitoidae</taxon>
        <taxon>Rhinotermitidae</taxon>
        <taxon>Coptotermes</taxon>
    </lineage>
</organism>
<evidence type="ECO:0000256" key="2">
    <source>
        <dbReference type="ARBA" id="ARBA00005314"/>
    </source>
</evidence>
<dbReference type="Proteomes" id="UP000502823">
    <property type="component" value="Unassembled WGS sequence"/>
</dbReference>
<dbReference type="SUPFAM" id="SSF111418">
    <property type="entry name" value="Hormone receptor domain"/>
    <property type="match status" value="1"/>
</dbReference>
<gene>
    <name evidence="15" type="ORF">Cfor_01195</name>
</gene>
<feature type="domain" description="G-protein coupled receptors family 2 profile 2" evidence="14">
    <location>
        <begin position="268"/>
        <end position="524"/>
    </location>
</feature>
<feature type="compositionally biased region" description="Polar residues" evidence="11">
    <location>
        <begin position="593"/>
        <end position="603"/>
    </location>
</feature>
<evidence type="ECO:0000259" key="13">
    <source>
        <dbReference type="PROSITE" id="PS50227"/>
    </source>
</evidence>
<dbReference type="PROSITE" id="PS50261">
    <property type="entry name" value="G_PROTEIN_RECEP_F2_4"/>
    <property type="match status" value="1"/>
</dbReference>
<reference evidence="16" key="1">
    <citation type="submission" date="2020-01" db="EMBL/GenBank/DDBJ databases">
        <title>Draft genome sequence of the Termite Coptotermes fromosanus.</title>
        <authorList>
            <person name="Itakura S."/>
            <person name="Yosikawa Y."/>
            <person name="Umezawa K."/>
        </authorList>
    </citation>
    <scope>NUCLEOTIDE SEQUENCE [LARGE SCALE GENOMIC DNA]</scope>
</reference>
<evidence type="ECO:0000256" key="3">
    <source>
        <dbReference type="ARBA" id="ARBA00022475"/>
    </source>
</evidence>
<evidence type="ECO:0000259" key="14">
    <source>
        <dbReference type="PROSITE" id="PS50261"/>
    </source>
</evidence>
<keyword evidence="3" id="KW-1003">Cell membrane</keyword>
<feature type="transmembrane region" description="Helical" evidence="12">
    <location>
        <begin position="431"/>
        <end position="451"/>
    </location>
</feature>
<dbReference type="OrthoDB" id="5967113at2759"/>
<dbReference type="GO" id="GO:0008528">
    <property type="term" value="F:G protein-coupled peptide receptor activity"/>
    <property type="evidence" value="ECO:0007669"/>
    <property type="project" value="TreeGrafter"/>
</dbReference>
<keyword evidence="4 12" id="KW-0812">Transmembrane</keyword>
<proteinExistence type="inferred from homology"/>
<dbReference type="InterPro" id="IPR001879">
    <property type="entry name" value="GPCR_2_extracellular_dom"/>
</dbReference>
<evidence type="ECO:0000256" key="5">
    <source>
        <dbReference type="ARBA" id="ARBA00022989"/>
    </source>
</evidence>
<feature type="region of interest" description="Disordered" evidence="11">
    <location>
        <begin position="582"/>
        <end position="609"/>
    </location>
</feature>
<dbReference type="InterPro" id="IPR050332">
    <property type="entry name" value="GPCR_2"/>
</dbReference>
<dbReference type="GO" id="GO:0007166">
    <property type="term" value="P:cell surface receptor signaling pathway"/>
    <property type="evidence" value="ECO:0007669"/>
    <property type="project" value="InterPro"/>
</dbReference>
<accession>A0A6L2Q6V6</accession>
<comment type="similarity">
    <text evidence="2">Belongs to the G-protein coupled receptor 2 family.</text>
</comment>
<comment type="subcellular location">
    <subcellularLocation>
        <location evidence="1">Cell membrane</location>
        <topology evidence="1">Multi-pass membrane protein</topology>
    </subcellularLocation>
</comment>
<evidence type="ECO:0000256" key="1">
    <source>
        <dbReference type="ARBA" id="ARBA00004651"/>
    </source>
</evidence>
<dbReference type="Pfam" id="PF00002">
    <property type="entry name" value="7tm_2"/>
    <property type="match status" value="1"/>
</dbReference>
<dbReference type="PANTHER" id="PTHR45620:SF42">
    <property type="entry name" value="G-PROTEIN COUPLED RECEPTOR SEB-2"/>
    <property type="match status" value="1"/>
</dbReference>
<evidence type="ECO:0008006" key="17">
    <source>
        <dbReference type="Google" id="ProtNLM"/>
    </source>
</evidence>
<keyword evidence="8" id="KW-0675">Receptor</keyword>
<dbReference type="InterPro" id="IPR000832">
    <property type="entry name" value="GPCR_2_secretin-like"/>
</dbReference>
<feature type="transmembrane region" description="Helical" evidence="12">
    <location>
        <begin position="500"/>
        <end position="523"/>
    </location>
</feature>
<dbReference type="GO" id="GO:0007188">
    <property type="term" value="P:adenylate cyclase-modulating G protein-coupled receptor signaling pathway"/>
    <property type="evidence" value="ECO:0007669"/>
    <property type="project" value="TreeGrafter"/>
</dbReference>
<sequence>MRYHYDTHCCISHRNIKRFDGKPSNGKLQANYTEETTTYTHPDREFRSHGVKIQLLSYRYITSATKNHTQGTRKRIQDIRTMPNYTKISINQFSPYALLGRGISVAFWAVMGAVLLNGLSGGALLIQIRTYEIIPGTEAFETETKKLPYRYNNSETVSVLSRTFKSPENIEKWIQCAQAAMSCCESMVDSVVHPGEGYCAKNWDGWTCWDKSPVETTQHKPCPGYIYSGEPPSCQHYSTKKCLATGIWKNDGEKDYFDCSANSLLRDRNLYHVILLSVSIAISLPALIIFFSYRKLRIVRVILHRNLTMAIVIRNTCSILVKTMIILDALSDGDNRKDVMGENSAWCRMVSFMDKLSNSAVYSCLLLEGIFLHRLIAAAFKGEPKMLYHYLWASGLAICPVAVWTVITALYNDVNCWAVDTTGYGYIVDGPRILALVINALLMVDIIRVLCTKLRTVNTVKSNQIRRMTRATILLMPLFGVQFLVTLARPSTDDCDWEQVYYYIFYTMDGLQGTSVAVLYCYLNKEVQVQLRRTYNLLMVRFYNLFGKEYEPKHRSTWAYSETHPTATSVVKGDDLARTNSSLAANDSHARSSRPSHVGSRSNPKYCPGKTNVTTDSHFEETVAHISSTKSVLKARISEHIRDRLANTDTLVRKVRVDGPF</sequence>
<dbReference type="InParanoid" id="A0A6L2Q6V6"/>
<dbReference type="InterPro" id="IPR017983">
    <property type="entry name" value="GPCR_2_secretin-like_CS"/>
</dbReference>
<dbReference type="Gene3D" id="4.10.1240.10">
    <property type="entry name" value="GPCR, family 2, extracellular hormone receptor domain"/>
    <property type="match status" value="1"/>
</dbReference>
<evidence type="ECO:0000256" key="8">
    <source>
        <dbReference type="ARBA" id="ARBA00023170"/>
    </source>
</evidence>
<feature type="transmembrane region" description="Helical" evidence="12">
    <location>
        <begin position="387"/>
        <end position="411"/>
    </location>
</feature>
<keyword evidence="6" id="KW-0297">G-protein coupled receptor</keyword>